<name>A0A813HZL8_POLGL</name>
<evidence type="ECO:0000256" key="1">
    <source>
        <dbReference type="ARBA" id="ARBA00022679"/>
    </source>
</evidence>
<dbReference type="InterPro" id="IPR051706">
    <property type="entry name" value="Glycosyltransferase_domain"/>
</dbReference>
<dbReference type="GO" id="GO:0000030">
    <property type="term" value="F:mannosyltransferase activity"/>
    <property type="evidence" value="ECO:0007669"/>
    <property type="project" value="TreeGrafter"/>
</dbReference>
<dbReference type="PANTHER" id="PTHR32385:SF15">
    <property type="entry name" value="INOSITOL PHOSPHOCERAMIDE MANNOSYLTRANSFERASE 1"/>
    <property type="match status" value="1"/>
</dbReference>
<comment type="caution">
    <text evidence="2">The sequence shown here is derived from an EMBL/GenBank/DDBJ whole genome shotgun (WGS) entry which is preliminary data.</text>
</comment>
<evidence type="ECO:0000313" key="2">
    <source>
        <dbReference type="EMBL" id="CAE8642918.1"/>
    </source>
</evidence>
<keyword evidence="1" id="KW-0808">Transferase</keyword>
<organism evidence="2 3">
    <name type="scientific">Polarella glacialis</name>
    <name type="common">Dinoflagellate</name>
    <dbReference type="NCBI Taxonomy" id="89957"/>
    <lineage>
        <taxon>Eukaryota</taxon>
        <taxon>Sar</taxon>
        <taxon>Alveolata</taxon>
        <taxon>Dinophyceae</taxon>
        <taxon>Suessiales</taxon>
        <taxon>Suessiaceae</taxon>
        <taxon>Polarella</taxon>
    </lineage>
</organism>
<dbReference type="InterPro" id="IPR007577">
    <property type="entry name" value="GlycoTrfase_DXD_sugar-bd_CS"/>
</dbReference>
<dbReference type="SUPFAM" id="SSF53448">
    <property type="entry name" value="Nucleotide-diphospho-sugar transferases"/>
    <property type="match status" value="1"/>
</dbReference>
<proteinExistence type="predicted"/>
<dbReference type="OrthoDB" id="3647at2759"/>
<dbReference type="InterPro" id="IPR029044">
    <property type="entry name" value="Nucleotide-diphossugar_trans"/>
</dbReference>
<dbReference type="Proteomes" id="UP000654075">
    <property type="component" value="Unassembled WGS sequence"/>
</dbReference>
<dbReference type="Pfam" id="PF04488">
    <property type="entry name" value="Gly_transf_sug"/>
    <property type="match status" value="1"/>
</dbReference>
<evidence type="ECO:0000313" key="3">
    <source>
        <dbReference type="Proteomes" id="UP000654075"/>
    </source>
</evidence>
<evidence type="ECO:0008006" key="4">
    <source>
        <dbReference type="Google" id="ProtNLM"/>
    </source>
</evidence>
<protein>
    <recommendedName>
        <fullName evidence="4">Glycosyltransferase family 32 protein</fullName>
    </recommendedName>
</protein>
<dbReference type="EMBL" id="CAJNNV010033225">
    <property type="protein sequence ID" value="CAE8642918.1"/>
    <property type="molecule type" value="Genomic_DNA"/>
</dbReference>
<dbReference type="AlphaFoldDB" id="A0A813HZL8"/>
<accession>A0A813HZL8</accession>
<reference evidence="2" key="1">
    <citation type="submission" date="2021-02" db="EMBL/GenBank/DDBJ databases">
        <authorList>
            <person name="Dougan E. K."/>
            <person name="Rhodes N."/>
            <person name="Thang M."/>
            <person name="Chan C."/>
        </authorList>
    </citation>
    <scope>NUCLEOTIDE SEQUENCE</scope>
</reference>
<dbReference type="PANTHER" id="PTHR32385">
    <property type="entry name" value="MANNOSYL PHOSPHORYLINOSITOL CERAMIDE SYNTHASE"/>
    <property type="match status" value="1"/>
</dbReference>
<dbReference type="Gene3D" id="3.90.550.20">
    <property type="match status" value="1"/>
</dbReference>
<keyword evidence="3" id="KW-1185">Reference proteome</keyword>
<gene>
    <name evidence="2" type="ORF">PGLA1383_LOCUS57307</name>
</gene>
<dbReference type="GO" id="GO:0051999">
    <property type="term" value="P:mannosyl-inositol phosphorylceramide biosynthetic process"/>
    <property type="evidence" value="ECO:0007669"/>
    <property type="project" value="TreeGrafter"/>
</dbReference>
<sequence>MAKYVASWHKCLGEDWEINLWTDEQNRKIVQEHAPWFLPTYDSYDQKIKRIDSIRYVYMSKIGGIYADVDLECTGDPIPALQNHSAVVAYTVPYCALEPAFMAAAPGHPFWEAALEHLNQTKDLIVQQATGVQFLTQRFQEYTGLPDFHVHDQETFEPGPGVNAASPIHVLGTEQMIWDPLYNWDVHLDPDAGLQYPKCWALNHYAGTWKTDQQDEISAGQPQVENPSNGKGKTCSCYFLSNDCMGTKQERYHGWLSDRVDYVIYFPSLRPAAPIQLKSGTVELDSVMIFNPSFMSQPLQEDVWFVAKGGSFSKVSDAGVYYVSEILFGRISQDQFLSKQSPIKWSYSQFEAIPDPRYSQPGLSGGEFQECRWPVHAEAGMQLGPKDPHLVSFSNQTYLLFTSTNFVPKTEEWVTFPNCRPDDGYMELHMTQLISVQPVVYGPTVSLRFDGMADTEEGWSLFTWASPNSGDKLMAVHSINPHVILEVDVATGNCSQVHSEGSLLLEDLLQKLNTSFAHKPDIYGGAGATFVQDGTQPYFLSVLHYYAGTDLNAHEYFSHPYKFSAAPPFEILDIGARLPLVTLSDTNYFGTGQMTYVSSVGLLDGHVVLGYGEGNQRSRVYRQRLEAFNDMFFRKTHV</sequence>
<dbReference type="GO" id="GO:0016020">
    <property type="term" value="C:membrane"/>
    <property type="evidence" value="ECO:0007669"/>
    <property type="project" value="GOC"/>
</dbReference>